<dbReference type="SUPFAM" id="SSF47090">
    <property type="entry name" value="PGBD-like"/>
    <property type="match status" value="1"/>
</dbReference>
<evidence type="ECO:0000259" key="1">
    <source>
        <dbReference type="Pfam" id="PF01471"/>
    </source>
</evidence>
<dbReference type="InterPro" id="IPR002477">
    <property type="entry name" value="Peptidoglycan-bd-like"/>
</dbReference>
<evidence type="ECO:0000313" key="3">
    <source>
        <dbReference type="Proteomes" id="UP000324065"/>
    </source>
</evidence>
<gene>
    <name evidence="2" type="ORF">F1188_02895</name>
</gene>
<protein>
    <submittedName>
        <fullName evidence="2">Peptidoglycan-binding protein</fullName>
    </submittedName>
</protein>
<feature type="domain" description="Peptidoglycan binding-like" evidence="1">
    <location>
        <begin position="39"/>
        <end position="89"/>
    </location>
</feature>
<keyword evidence="3" id="KW-1185">Reference proteome</keyword>
<comment type="caution">
    <text evidence="2">The sequence shown here is derived from an EMBL/GenBank/DDBJ whole genome shotgun (WGS) entry which is preliminary data.</text>
</comment>
<dbReference type="InterPro" id="IPR036365">
    <property type="entry name" value="PGBD-like_sf"/>
</dbReference>
<proteinExistence type="predicted"/>
<dbReference type="OrthoDB" id="3809801at2"/>
<dbReference type="Gene3D" id="1.10.101.10">
    <property type="entry name" value="PGBD-like superfamily/PGBD"/>
    <property type="match status" value="1"/>
</dbReference>
<sequence length="224" mass="24576">MHSAARRVVLALLLGVGLWAGGLWAGFVGDARADMTTLAVQYLLREAGDYDGGLDGDRGAQTEAALQAFQARNGLPQTGQADDRTLSILRILQRPRAVGVGRSLRAALRQGFKVRGLEPDWSSLRDVEAFSFRFQDYGLEWSYVHVCGTARFPDEADPARPRPFMMDMVHQDAQGNTDAGEAPPIEALLDGNYVFSDLWMSDFVFVEPFCRLRVGSAVALGLVR</sequence>
<name>A0A5M6IGJ4_9PROT</name>
<evidence type="ECO:0000313" key="2">
    <source>
        <dbReference type="EMBL" id="KAA5606879.1"/>
    </source>
</evidence>
<reference evidence="2 3" key="1">
    <citation type="submission" date="2019-09" db="EMBL/GenBank/DDBJ databases">
        <title>Genome sequence of Roseospira marina, one of the more divergent members of the non-sulfur purple photosynthetic bacterial family, the Rhodospirillaceae.</title>
        <authorList>
            <person name="Meyer T."/>
            <person name="Kyndt J."/>
        </authorList>
    </citation>
    <scope>NUCLEOTIDE SEQUENCE [LARGE SCALE GENOMIC DNA]</scope>
    <source>
        <strain evidence="2 3">DSM 15113</strain>
    </source>
</reference>
<organism evidence="2 3">
    <name type="scientific">Roseospira marina</name>
    <dbReference type="NCBI Taxonomy" id="140057"/>
    <lineage>
        <taxon>Bacteria</taxon>
        <taxon>Pseudomonadati</taxon>
        <taxon>Pseudomonadota</taxon>
        <taxon>Alphaproteobacteria</taxon>
        <taxon>Rhodospirillales</taxon>
        <taxon>Rhodospirillaceae</taxon>
        <taxon>Roseospira</taxon>
    </lineage>
</organism>
<dbReference type="InterPro" id="IPR036366">
    <property type="entry name" value="PGBDSf"/>
</dbReference>
<dbReference type="RefSeq" id="WP_150060890.1">
    <property type="nucleotide sequence ID" value="NZ_JACHII010000003.1"/>
</dbReference>
<dbReference type="AlphaFoldDB" id="A0A5M6IGJ4"/>
<accession>A0A5M6IGJ4</accession>
<dbReference type="EMBL" id="VWPJ01000002">
    <property type="protein sequence ID" value="KAA5606879.1"/>
    <property type="molecule type" value="Genomic_DNA"/>
</dbReference>
<dbReference type="Pfam" id="PF01471">
    <property type="entry name" value="PG_binding_1"/>
    <property type="match status" value="1"/>
</dbReference>
<dbReference type="Proteomes" id="UP000324065">
    <property type="component" value="Unassembled WGS sequence"/>
</dbReference>